<dbReference type="PANTHER" id="PTHR34698:SF2">
    <property type="entry name" value="5-OXOPROLINASE SUBUNIT B"/>
    <property type="match status" value="1"/>
</dbReference>
<evidence type="ECO:0000313" key="6">
    <source>
        <dbReference type="Proteomes" id="UP000321062"/>
    </source>
</evidence>
<dbReference type="Gene3D" id="3.30.1360.40">
    <property type="match status" value="1"/>
</dbReference>
<proteinExistence type="predicted"/>
<name>A0A5B9DQ91_9HYPH</name>
<organism evidence="5 6">
    <name type="scientific">Paradevosia tibetensis</name>
    <dbReference type="NCBI Taxonomy" id="1447062"/>
    <lineage>
        <taxon>Bacteria</taxon>
        <taxon>Pseudomonadati</taxon>
        <taxon>Pseudomonadota</taxon>
        <taxon>Alphaproteobacteria</taxon>
        <taxon>Hyphomicrobiales</taxon>
        <taxon>Devosiaceae</taxon>
        <taxon>Paradevosia</taxon>
    </lineage>
</organism>
<dbReference type="Gene3D" id="2.40.100.10">
    <property type="entry name" value="Cyclophilin-like"/>
    <property type="match status" value="1"/>
</dbReference>
<evidence type="ECO:0000256" key="2">
    <source>
        <dbReference type="ARBA" id="ARBA00022801"/>
    </source>
</evidence>
<dbReference type="GO" id="GO:0016787">
    <property type="term" value="F:hydrolase activity"/>
    <property type="evidence" value="ECO:0007669"/>
    <property type="project" value="UniProtKB-KW"/>
</dbReference>
<dbReference type="Pfam" id="PF02682">
    <property type="entry name" value="CT_C_D"/>
    <property type="match status" value="1"/>
</dbReference>
<dbReference type="KEGG" id="yti:FNA67_10290"/>
<reference evidence="5 6" key="1">
    <citation type="journal article" date="2015" name="Int. J. Syst. Evol. Microbiol.">
        <title>Youhaiella tibetensis gen. nov., sp. nov., isolated from subsurface sediment.</title>
        <authorList>
            <person name="Wang Y.X."/>
            <person name="Huang F.Q."/>
            <person name="Nogi Y."/>
            <person name="Pang S.J."/>
            <person name="Wang P.K."/>
            <person name="Lv J."/>
        </authorList>
    </citation>
    <scope>NUCLEOTIDE SEQUENCE [LARGE SCALE GENOMIC DNA]</scope>
    <source>
        <strain evidence="6">fig4</strain>
    </source>
</reference>
<dbReference type="GO" id="GO:0005524">
    <property type="term" value="F:ATP binding"/>
    <property type="evidence" value="ECO:0007669"/>
    <property type="project" value="UniProtKB-KW"/>
</dbReference>
<dbReference type="InterPro" id="IPR029000">
    <property type="entry name" value="Cyclophilin-like_dom_sf"/>
</dbReference>
<dbReference type="Proteomes" id="UP000321062">
    <property type="component" value="Chromosome"/>
</dbReference>
<dbReference type="SUPFAM" id="SSF160467">
    <property type="entry name" value="PH0987 N-terminal domain-like"/>
    <property type="match status" value="1"/>
</dbReference>
<dbReference type="AlphaFoldDB" id="A0A5B9DQ91"/>
<dbReference type="InterPro" id="IPR010016">
    <property type="entry name" value="PxpB"/>
</dbReference>
<keyword evidence="6" id="KW-1185">Reference proteome</keyword>
<dbReference type="PANTHER" id="PTHR34698">
    <property type="entry name" value="5-OXOPROLINASE SUBUNIT B"/>
    <property type="match status" value="1"/>
</dbReference>
<evidence type="ECO:0000256" key="1">
    <source>
        <dbReference type="ARBA" id="ARBA00022741"/>
    </source>
</evidence>
<dbReference type="SUPFAM" id="SSF50891">
    <property type="entry name" value="Cyclophilin-like"/>
    <property type="match status" value="1"/>
</dbReference>
<evidence type="ECO:0000259" key="4">
    <source>
        <dbReference type="SMART" id="SM00796"/>
    </source>
</evidence>
<dbReference type="OrthoDB" id="9778567at2"/>
<protein>
    <submittedName>
        <fullName evidence="5">Allophanate hydrolase subunit 1</fullName>
    </submittedName>
</protein>
<dbReference type="InterPro" id="IPR003833">
    <property type="entry name" value="CT_C_D"/>
</dbReference>
<keyword evidence="1" id="KW-0547">Nucleotide-binding</keyword>
<evidence type="ECO:0000313" key="5">
    <source>
        <dbReference type="EMBL" id="QEE20534.1"/>
    </source>
</evidence>
<evidence type="ECO:0000256" key="3">
    <source>
        <dbReference type="ARBA" id="ARBA00022840"/>
    </source>
</evidence>
<dbReference type="SMART" id="SM00796">
    <property type="entry name" value="AHS1"/>
    <property type="match status" value="1"/>
</dbReference>
<keyword evidence="2 5" id="KW-0378">Hydrolase</keyword>
<feature type="domain" description="Carboxyltransferase" evidence="4">
    <location>
        <begin position="20"/>
        <end position="221"/>
    </location>
</feature>
<keyword evidence="3" id="KW-0067">ATP-binding</keyword>
<gene>
    <name evidence="5" type="ORF">FNA67_10290</name>
</gene>
<accession>A0A5B9DQ91</accession>
<dbReference type="EMBL" id="CP041690">
    <property type="protein sequence ID" value="QEE20534.1"/>
    <property type="molecule type" value="Genomic_DNA"/>
</dbReference>
<sequence>MFMFKWSHEGPAMSEPLMLPTIVPLGDRALLVRFGTNLGERANRAAVAFARRLDDAAPEGIEEIDPNLVSVLLRYDPDRTDPARLAGELRLMLSLAEEEPETPGRTHAIAVHFGGEDGPDLDTAAEALGMSPSQFVAAHNAAPLRVLTTGFAPGFVYCGFHPKTLNLPRRTDVRGRVPAGTVLFAAGQTAITATPIPTGWHVIGRTDFINFVPDQSPPTILAEGDLIAFSEAGR</sequence>